<name>A0A2T4DB60_9BACT</name>
<dbReference type="EMBL" id="PYVU01000475">
    <property type="protein sequence ID" value="PTB91079.1"/>
    <property type="molecule type" value="Genomic_DNA"/>
</dbReference>
<dbReference type="Proteomes" id="UP000240608">
    <property type="component" value="Unassembled WGS sequence"/>
</dbReference>
<protein>
    <submittedName>
        <fullName evidence="1">Uncharacterized protein</fullName>
    </submittedName>
</protein>
<comment type="caution">
    <text evidence="1">The sequence shown here is derived from an EMBL/GenBank/DDBJ whole genome shotgun (WGS) entry which is preliminary data.</text>
</comment>
<evidence type="ECO:0000313" key="2">
    <source>
        <dbReference type="Proteomes" id="UP000240608"/>
    </source>
</evidence>
<gene>
    <name evidence="1" type="ORF">C9994_16175</name>
</gene>
<accession>A0A2T4DB60</accession>
<proteinExistence type="predicted"/>
<evidence type="ECO:0000313" key="1">
    <source>
        <dbReference type="EMBL" id="PTB91079.1"/>
    </source>
</evidence>
<feature type="non-terminal residue" evidence="1">
    <location>
        <position position="1"/>
    </location>
</feature>
<organism evidence="1 2">
    <name type="scientific">Marivirga lumbricoides</name>
    <dbReference type="NCBI Taxonomy" id="1046115"/>
    <lineage>
        <taxon>Bacteria</taxon>
        <taxon>Pseudomonadati</taxon>
        <taxon>Bacteroidota</taxon>
        <taxon>Cytophagia</taxon>
        <taxon>Cytophagales</taxon>
        <taxon>Marivirgaceae</taxon>
        <taxon>Marivirga</taxon>
    </lineage>
</organism>
<sequence length="274" mass="29892">NVMATYKEQEEQISGGTDKVLRLSEQFVYGSDRLGLRKGNGLKLRTIRQLDGLPAYELGSDEGYTAGGVLQAIGLQGDSKTLAQLAYDPDTRATTITPQPALGEVDKYGLMTSVANAEGELQFSLQVAHQLNGAENVAMVTDADGNLMEDSHQLDIVAKGQAVGFRRPGSATEYMLIAPNNTGGLYYHTVEMRYQGNSDSYEDPKGELFNLNNQLLEGNYLPAIAVVTDYSQSADDKVYMYVLEQQQNASQVRLVGYQFGADVNPVKIYEGPVQ</sequence>
<dbReference type="AlphaFoldDB" id="A0A2T4DB60"/>
<feature type="non-terminal residue" evidence="1">
    <location>
        <position position="274"/>
    </location>
</feature>
<reference evidence="1 2" key="1">
    <citation type="submission" date="2018-03" db="EMBL/GenBank/DDBJ databases">
        <title>Cross-interface Injection: A General Nanoliter Liquid Handling Method Applied to Single Cells Genome Amplification Automated Nanoliter Liquid Handling Applied to Single Cell Multiple Displacement Amplification.</title>
        <authorList>
            <person name="Yun J."/>
            <person name="Xu P."/>
            <person name="Xu J."/>
            <person name="Dai X."/>
            <person name="Wang Y."/>
            <person name="Zheng X."/>
            <person name="Cao C."/>
            <person name="Yi Q."/>
            <person name="Zhu Y."/>
            <person name="Wang L."/>
            <person name="Dong Z."/>
            <person name="Huang Y."/>
            <person name="Huang L."/>
            <person name="Du W."/>
        </authorList>
    </citation>
    <scope>NUCLEOTIDE SEQUENCE [LARGE SCALE GENOMIC DNA]</scope>
    <source>
        <strain evidence="1 2">Z-D1-2</strain>
    </source>
</reference>